<organism evidence="3 4">
    <name type="scientific">Paramarasmius palmivorus</name>
    <dbReference type="NCBI Taxonomy" id="297713"/>
    <lineage>
        <taxon>Eukaryota</taxon>
        <taxon>Fungi</taxon>
        <taxon>Dikarya</taxon>
        <taxon>Basidiomycota</taxon>
        <taxon>Agaricomycotina</taxon>
        <taxon>Agaricomycetes</taxon>
        <taxon>Agaricomycetidae</taxon>
        <taxon>Agaricales</taxon>
        <taxon>Marasmiineae</taxon>
        <taxon>Marasmiaceae</taxon>
        <taxon>Paramarasmius</taxon>
    </lineage>
</organism>
<feature type="compositionally biased region" description="Basic and acidic residues" evidence="1">
    <location>
        <begin position="235"/>
        <end position="247"/>
    </location>
</feature>
<feature type="region of interest" description="Disordered" evidence="1">
    <location>
        <begin position="191"/>
        <end position="274"/>
    </location>
</feature>
<dbReference type="Proteomes" id="UP001383192">
    <property type="component" value="Unassembled WGS sequence"/>
</dbReference>
<feature type="compositionally biased region" description="Basic and acidic residues" evidence="1">
    <location>
        <begin position="202"/>
        <end position="214"/>
    </location>
</feature>
<feature type="region of interest" description="Disordered" evidence="1">
    <location>
        <begin position="123"/>
        <end position="145"/>
    </location>
</feature>
<protein>
    <submittedName>
        <fullName evidence="3">Uncharacterized protein</fullName>
    </submittedName>
</protein>
<dbReference type="EMBL" id="JAYKXP010000118">
    <property type="protein sequence ID" value="KAK7024651.1"/>
    <property type="molecule type" value="Genomic_DNA"/>
</dbReference>
<keyword evidence="4" id="KW-1185">Reference proteome</keyword>
<evidence type="ECO:0000313" key="4">
    <source>
        <dbReference type="Proteomes" id="UP001383192"/>
    </source>
</evidence>
<gene>
    <name evidence="3" type="ORF">VNI00_016155</name>
</gene>
<feature type="compositionally biased region" description="Polar residues" evidence="1">
    <location>
        <begin position="218"/>
        <end position="231"/>
    </location>
</feature>
<reference evidence="3 4" key="1">
    <citation type="submission" date="2024-01" db="EMBL/GenBank/DDBJ databases">
        <title>A draft genome for a cacao thread blight-causing isolate of Paramarasmius palmivorus.</title>
        <authorList>
            <person name="Baruah I.K."/>
            <person name="Bukari Y."/>
            <person name="Amoako-Attah I."/>
            <person name="Meinhardt L.W."/>
            <person name="Bailey B.A."/>
            <person name="Cohen S.P."/>
        </authorList>
    </citation>
    <scope>NUCLEOTIDE SEQUENCE [LARGE SCALE GENOMIC DNA]</scope>
    <source>
        <strain evidence="3 4">GH-12</strain>
    </source>
</reference>
<dbReference type="AlphaFoldDB" id="A0AAW0BFG2"/>
<feature type="transmembrane region" description="Helical" evidence="2">
    <location>
        <begin position="158"/>
        <end position="181"/>
    </location>
</feature>
<evidence type="ECO:0000256" key="1">
    <source>
        <dbReference type="SAM" id="MobiDB-lite"/>
    </source>
</evidence>
<name>A0AAW0BFG2_9AGAR</name>
<feature type="compositionally biased region" description="Low complexity" evidence="1">
    <location>
        <begin position="129"/>
        <end position="145"/>
    </location>
</feature>
<comment type="caution">
    <text evidence="3">The sequence shown here is derived from an EMBL/GenBank/DDBJ whole genome shotgun (WGS) entry which is preliminary data.</text>
</comment>
<keyword evidence="2" id="KW-1133">Transmembrane helix</keyword>
<keyword evidence="2" id="KW-0812">Transmembrane</keyword>
<sequence length="274" mass="30164">MSSIAAATQQVAPQITFLLDILTTCEPAKLRWTGSNVDNLVFNLTITSNDTTEISHTNSKFPLANGVKASTNVYEWPNVTILQGQYVLNALDEFNTRTLATGPFIVENGTDISCLMTKETLNKTSTGRPAPTSSTILSSSPSQSNTITPIKSSLNIPVIIGATVGSFIFLIIVLSLGYRYLQRKARHIKPKPIDPYPTEYAKSSEHQRSRFRDDEGSESNNDAAPTQNNVQAPEVHGRIHRHEDSGWRPRPRPPAYESGGSDLIHMPPEYENAL</sequence>
<evidence type="ECO:0000256" key="2">
    <source>
        <dbReference type="SAM" id="Phobius"/>
    </source>
</evidence>
<keyword evidence="2" id="KW-0472">Membrane</keyword>
<proteinExistence type="predicted"/>
<evidence type="ECO:0000313" key="3">
    <source>
        <dbReference type="EMBL" id="KAK7024651.1"/>
    </source>
</evidence>
<accession>A0AAW0BFG2</accession>